<evidence type="ECO:0008006" key="4">
    <source>
        <dbReference type="Google" id="ProtNLM"/>
    </source>
</evidence>
<evidence type="ECO:0000256" key="1">
    <source>
        <dbReference type="SAM" id="MobiDB-lite"/>
    </source>
</evidence>
<accession>A0ABP1RG12</accession>
<dbReference type="Proteomes" id="UP001642540">
    <property type="component" value="Unassembled WGS sequence"/>
</dbReference>
<gene>
    <name evidence="2" type="ORF">ODALV1_LOCUS21449</name>
</gene>
<feature type="region of interest" description="Disordered" evidence="1">
    <location>
        <begin position="114"/>
        <end position="141"/>
    </location>
</feature>
<sequence length="141" mass="16254">MPSLTFVLQKLQKPPMSLKQFMLRSEVLKLYRGFMRLGRLMDTPSPPTASAAHDSSSNVSKVRNLHPLQLEWIDWVRSEFRLRQGTTEEELIRMMLSHGKRQLQEMERTIMLATNRNSSTSPKKPGTENASEIQDKVNKIS</sequence>
<dbReference type="InterPro" id="IPR045293">
    <property type="entry name" value="Complex1_LYR_LYRM2"/>
</dbReference>
<protein>
    <recommendedName>
        <fullName evidence="4">LYR motif-containing protein 2</fullName>
    </recommendedName>
</protein>
<reference evidence="2 3" key="1">
    <citation type="submission" date="2024-08" db="EMBL/GenBank/DDBJ databases">
        <authorList>
            <person name="Cucini C."/>
            <person name="Frati F."/>
        </authorList>
    </citation>
    <scope>NUCLEOTIDE SEQUENCE [LARGE SCALE GENOMIC DNA]</scope>
</reference>
<evidence type="ECO:0000313" key="2">
    <source>
        <dbReference type="EMBL" id="CAL8126550.1"/>
    </source>
</evidence>
<evidence type="ECO:0000313" key="3">
    <source>
        <dbReference type="Proteomes" id="UP001642540"/>
    </source>
</evidence>
<name>A0ABP1RG12_9HEXA</name>
<keyword evidence="3" id="KW-1185">Reference proteome</keyword>
<dbReference type="CDD" id="cd20262">
    <property type="entry name" value="Complex1_LYR_LYRM2"/>
    <property type="match status" value="1"/>
</dbReference>
<dbReference type="EMBL" id="CAXLJM020000072">
    <property type="protein sequence ID" value="CAL8126550.1"/>
    <property type="molecule type" value="Genomic_DNA"/>
</dbReference>
<feature type="compositionally biased region" description="Polar residues" evidence="1">
    <location>
        <begin position="114"/>
        <end position="132"/>
    </location>
</feature>
<proteinExistence type="predicted"/>
<comment type="caution">
    <text evidence="2">The sequence shown here is derived from an EMBL/GenBank/DDBJ whole genome shotgun (WGS) entry which is preliminary data.</text>
</comment>
<organism evidence="2 3">
    <name type="scientific">Orchesella dallaii</name>
    <dbReference type="NCBI Taxonomy" id="48710"/>
    <lineage>
        <taxon>Eukaryota</taxon>
        <taxon>Metazoa</taxon>
        <taxon>Ecdysozoa</taxon>
        <taxon>Arthropoda</taxon>
        <taxon>Hexapoda</taxon>
        <taxon>Collembola</taxon>
        <taxon>Entomobryomorpha</taxon>
        <taxon>Entomobryoidea</taxon>
        <taxon>Orchesellidae</taxon>
        <taxon>Orchesellinae</taxon>
        <taxon>Orchesella</taxon>
    </lineage>
</organism>